<feature type="region of interest" description="Disordered" evidence="2">
    <location>
        <begin position="422"/>
        <end position="444"/>
    </location>
</feature>
<evidence type="ECO:0000256" key="1">
    <source>
        <dbReference type="SAM" id="Coils"/>
    </source>
</evidence>
<proteinExistence type="predicted"/>
<feature type="compositionally biased region" description="Low complexity" evidence="2">
    <location>
        <begin position="376"/>
        <end position="392"/>
    </location>
</feature>
<accession>A0A1W0A0B9</accession>
<name>A0A1W0A0B9_9STRA</name>
<comment type="caution">
    <text evidence="3">The sequence shown here is derived from an EMBL/GenBank/DDBJ whole genome shotgun (WGS) entry which is preliminary data.</text>
</comment>
<feature type="region of interest" description="Disordered" evidence="2">
    <location>
        <begin position="376"/>
        <end position="401"/>
    </location>
</feature>
<dbReference type="EMBL" id="JNBS01000796">
    <property type="protein sequence ID" value="OQS03706.1"/>
    <property type="molecule type" value="Genomic_DNA"/>
</dbReference>
<feature type="coiled-coil region" evidence="1">
    <location>
        <begin position="134"/>
        <end position="217"/>
    </location>
</feature>
<protein>
    <submittedName>
        <fullName evidence="3">Uncharacterized protein</fullName>
    </submittedName>
</protein>
<reference evidence="3 4" key="1">
    <citation type="journal article" date="2014" name="Genome Biol. Evol.">
        <title>The secreted proteins of Achlya hypogyna and Thraustotheca clavata identify the ancestral oomycete secretome and reveal gene acquisitions by horizontal gene transfer.</title>
        <authorList>
            <person name="Misner I."/>
            <person name="Blouin N."/>
            <person name="Leonard G."/>
            <person name="Richards T.A."/>
            <person name="Lane C.E."/>
        </authorList>
    </citation>
    <scope>NUCLEOTIDE SEQUENCE [LARGE SCALE GENOMIC DNA]</scope>
    <source>
        <strain evidence="3 4">ATCC 34112</strain>
    </source>
</reference>
<evidence type="ECO:0000313" key="3">
    <source>
        <dbReference type="EMBL" id="OQS03706.1"/>
    </source>
</evidence>
<keyword evidence="4" id="KW-1185">Reference proteome</keyword>
<organism evidence="3 4">
    <name type="scientific">Thraustotheca clavata</name>
    <dbReference type="NCBI Taxonomy" id="74557"/>
    <lineage>
        <taxon>Eukaryota</taxon>
        <taxon>Sar</taxon>
        <taxon>Stramenopiles</taxon>
        <taxon>Oomycota</taxon>
        <taxon>Saprolegniomycetes</taxon>
        <taxon>Saprolegniales</taxon>
        <taxon>Achlyaceae</taxon>
        <taxon>Thraustotheca</taxon>
    </lineage>
</organism>
<sequence length="482" mass="54895">MKATIASLNDQVADLDQKLQFTTENFTMANEDLACREAQVFYYNGVMKQLEYATNNLNSLQNEYDSMVMEWTRDQETLLQANTQLSATKRDFELLKSELALLKECEKKWAAEKLVLQEDLSDRDSSLRDSNNIRSELQASVDELKKYVVELEQIKNELNEAKTQISTLRTKEKAGERQFKDLVAQHAMEMSAKNTAIESLELRISRAELKSRVLEKDRALVEPLKPEISKHQIFLNGRFDYFRGEYESLQKSYERLQERMNQCSCQHIADITSKGYVESLKSAQSLAQEEEHKRRQLLRDHTQLLHDYNKLITQHGKLTQEMKVLKENLQLREARRDRDLSRQATPIPSPIDNTLRPCRENAIATLTLSGQAISSSLSTSSESKQSSSLNSSPVPPMNTVNVESLHPSAASLVQSNLSIQDTLQAPGSSPLMQSTEQLNPQTHQPSLLKALNPMKRNIASVYNEAKDRPNKPPKAPDNCKQQ</sequence>
<dbReference type="AlphaFoldDB" id="A0A1W0A0B9"/>
<keyword evidence="1" id="KW-0175">Coiled coil</keyword>
<evidence type="ECO:0000313" key="4">
    <source>
        <dbReference type="Proteomes" id="UP000243217"/>
    </source>
</evidence>
<gene>
    <name evidence="3" type="ORF">THRCLA_21097</name>
</gene>
<feature type="region of interest" description="Disordered" evidence="2">
    <location>
        <begin position="462"/>
        <end position="482"/>
    </location>
</feature>
<evidence type="ECO:0000256" key="2">
    <source>
        <dbReference type="SAM" id="MobiDB-lite"/>
    </source>
</evidence>
<feature type="coiled-coil region" evidence="1">
    <location>
        <begin position="5"/>
        <end position="70"/>
    </location>
</feature>
<feature type="coiled-coil region" evidence="1">
    <location>
        <begin position="246"/>
        <end position="328"/>
    </location>
</feature>
<feature type="region of interest" description="Disordered" evidence="2">
    <location>
        <begin position="335"/>
        <end position="356"/>
    </location>
</feature>
<dbReference type="Proteomes" id="UP000243217">
    <property type="component" value="Unassembled WGS sequence"/>
</dbReference>